<proteinExistence type="predicted"/>
<keyword evidence="2" id="KW-1185">Reference proteome</keyword>
<organism evidence="1 2">
    <name type="scientific">Rhodococcus oryzae</name>
    <dbReference type="NCBI Taxonomy" id="2571143"/>
    <lineage>
        <taxon>Bacteria</taxon>
        <taxon>Bacillati</taxon>
        <taxon>Actinomycetota</taxon>
        <taxon>Actinomycetes</taxon>
        <taxon>Mycobacteriales</taxon>
        <taxon>Nocardiaceae</taxon>
        <taxon>Rhodococcus</taxon>
    </lineage>
</organism>
<evidence type="ECO:0008006" key="3">
    <source>
        <dbReference type="Google" id="ProtNLM"/>
    </source>
</evidence>
<name>A0ABY2RGM7_9NOCA</name>
<protein>
    <recommendedName>
        <fullName evidence="3">Twin-arginine translocation signal domain-containing protein</fullName>
    </recommendedName>
</protein>
<comment type="caution">
    <text evidence="1">The sequence shown here is derived from an EMBL/GenBank/DDBJ whole genome shotgun (WGS) entry which is preliminary data.</text>
</comment>
<dbReference type="Proteomes" id="UP000305109">
    <property type="component" value="Unassembled WGS sequence"/>
</dbReference>
<evidence type="ECO:0000313" key="2">
    <source>
        <dbReference type="Proteomes" id="UP000305109"/>
    </source>
</evidence>
<dbReference type="EMBL" id="SUMD01000009">
    <property type="protein sequence ID" value="TJZ76086.1"/>
    <property type="molecule type" value="Genomic_DNA"/>
</dbReference>
<accession>A0ABY2RGM7</accession>
<reference evidence="1 2" key="1">
    <citation type="submission" date="2019-04" db="EMBL/GenBank/DDBJ databases">
        <title>Rhodococcus oryzae sp. nov., a novel actinomycete isolated from rhizosphere soil of rice (Oryza sativa L.).</title>
        <authorList>
            <person name="Li C."/>
        </authorList>
    </citation>
    <scope>NUCLEOTIDE SEQUENCE [LARGE SCALE GENOMIC DNA]</scope>
    <source>
        <strain evidence="1 2">NEAU-CX67</strain>
    </source>
</reference>
<sequence length="324" mass="35344">MSDADTRWVLAFDSSCGVCQSTSSKVAHACDHQLEVLPLSDAEVEQWRNTVYGENPPWAPTLFLLRGGTIRAWTGRSMAIQLVRAIGLRSSLRVLKAIGQINEPASAPTEPAEGHISRKRFLRQVAVSGAVASGLVLFGRLPALAAPAPAAEDLWVSENLDRLPQSYDELLNFDVAHRKAIYRALPAENRSEMWIAQLQRYKESHPDLTDDQSRVLESAQKLAGQPSTFVDGPMRDDLHRELDELRVAAIDAFGIDEGRALFAMLGPADGEAARGNPGCGCSCVSDWCPGPCVCCTDCQQCWCSCNSWLGCGQFMLYPCKGTCT</sequence>
<evidence type="ECO:0000313" key="1">
    <source>
        <dbReference type="EMBL" id="TJZ76086.1"/>
    </source>
</evidence>
<gene>
    <name evidence="1" type="ORF">FCG67_18950</name>
</gene>
<dbReference type="RefSeq" id="WP_136911235.1">
    <property type="nucleotide sequence ID" value="NZ_SUMD01000009.1"/>
</dbReference>
<dbReference type="NCBIfam" id="NF033852">
    <property type="entry name" value="fulvocin_rel"/>
    <property type="match status" value="1"/>
</dbReference>